<comment type="caution">
    <text evidence="3">The sequence shown here is derived from an EMBL/GenBank/DDBJ whole genome shotgun (WGS) entry which is preliminary data.</text>
</comment>
<dbReference type="Pfam" id="PF13333">
    <property type="entry name" value="rve_2"/>
    <property type="match status" value="1"/>
</dbReference>
<dbReference type="PANTHER" id="PTHR46889:SF4">
    <property type="entry name" value="TRANSPOSASE INSO FOR INSERTION SEQUENCE ELEMENT IS911B-RELATED"/>
    <property type="match status" value="1"/>
</dbReference>
<comment type="function">
    <text evidence="1">Involved in the transposition of the insertion sequence.</text>
</comment>
<reference evidence="4" key="1">
    <citation type="journal article" date="2019" name="Int. J. Syst. Evol. Microbiol.">
        <title>The Global Catalogue of Microorganisms (GCM) 10K type strain sequencing project: providing services to taxonomists for standard genome sequencing and annotation.</title>
        <authorList>
            <consortium name="The Broad Institute Genomics Platform"/>
            <consortium name="The Broad Institute Genome Sequencing Center for Infectious Disease"/>
            <person name="Wu L."/>
            <person name="Ma J."/>
        </authorList>
    </citation>
    <scope>NUCLEOTIDE SEQUENCE [LARGE SCALE GENOMIC DNA]</scope>
    <source>
        <strain evidence="4">IBRC-M 10703</strain>
    </source>
</reference>
<dbReference type="InterPro" id="IPR048020">
    <property type="entry name" value="Transpos_IS3"/>
</dbReference>
<dbReference type="Pfam" id="PF00665">
    <property type="entry name" value="rve"/>
    <property type="match status" value="1"/>
</dbReference>
<evidence type="ECO:0000313" key="3">
    <source>
        <dbReference type="EMBL" id="MFC4025464.1"/>
    </source>
</evidence>
<dbReference type="Gene3D" id="3.30.420.10">
    <property type="entry name" value="Ribonuclease H-like superfamily/Ribonuclease H"/>
    <property type="match status" value="1"/>
</dbReference>
<accession>A0ABV8H3T0</accession>
<dbReference type="InterPro" id="IPR012337">
    <property type="entry name" value="RNaseH-like_sf"/>
</dbReference>
<protein>
    <submittedName>
        <fullName evidence="3">IS3 family transposase</fullName>
    </submittedName>
</protein>
<dbReference type="Proteomes" id="UP001595772">
    <property type="component" value="Unassembled WGS sequence"/>
</dbReference>
<dbReference type="PANTHER" id="PTHR46889">
    <property type="entry name" value="TRANSPOSASE INSF FOR INSERTION SEQUENCE IS3B-RELATED"/>
    <property type="match status" value="1"/>
</dbReference>
<evidence type="ECO:0000256" key="1">
    <source>
        <dbReference type="ARBA" id="ARBA00002286"/>
    </source>
</evidence>
<dbReference type="InterPro" id="IPR050900">
    <property type="entry name" value="Transposase_IS3/IS150/IS904"/>
</dbReference>
<dbReference type="InterPro" id="IPR036397">
    <property type="entry name" value="RNaseH_sf"/>
</dbReference>
<dbReference type="InterPro" id="IPR001584">
    <property type="entry name" value="Integrase_cat-core"/>
</dbReference>
<dbReference type="RefSeq" id="WP_379497978.1">
    <property type="nucleotide sequence ID" value="NZ_JBHSAO010000015.1"/>
</dbReference>
<dbReference type="PROSITE" id="PS50994">
    <property type="entry name" value="INTEGRASE"/>
    <property type="match status" value="1"/>
</dbReference>
<dbReference type="NCBIfam" id="NF033516">
    <property type="entry name" value="transpos_IS3"/>
    <property type="match status" value="1"/>
</dbReference>
<dbReference type="EMBL" id="JBHSAO010000015">
    <property type="protein sequence ID" value="MFC4025464.1"/>
    <property type="molecule type" value="Genomic_DNA"/>
</dbReference>
<name>A0ABV8H3T0_9BACI</name>
<dbReference type="Pfam" id="PF13276">
    <property type="entry name" value="HTH_21"/>
    <property type="match status" value="1"/>
</dbReference>
<evidence type="ECO:0000259" key="2">
    <source>
        <dbReference type="PROSITE" id="PS50994"/>
    </source>
</evidence>
<dbReference type="SUPFAM" id="SSF53098">
    <property type="entry name" value="Ribonuclease H-like"/>
    <property type="match status" value="1"/>
</dbReference>
<feature type="domain" description="Integrase catalytic" evidence="2">
    <location>
        <begin position="141"/>
        <end position="305"/>
    </location>
</feature>
<proteinExistence type="predicted"/>
<organism evidence="3 4">
    <name type="scientific">Oceanobacillus longus</name>
    <dbReference type="NCBI Taxonomy" id="930120"/>
    <lineage>
        <taxon>Bacteria</taxon>
        <taxon>Bacillati</taxon>
        <taxon>Bacillota</taxon>
        <taxon>Bacilli</taxon>
        <taxon>Bacillales</taxon>
        <taxon>Bacillaceae</taxon>
        <taxon>Oceanobacillus</taxon>
    </lineage>
</organism>
<gene>
    <name evidence="3" type="ORF">ACFOUV_16875</name>
</gene>
<dbReference type="InterPro" id="IPR025948">
    <property type="entry name" value="HTH-like_dom"/>
</dbReference>
<keyword evidence="4" id="KW-1185">Reference proteome</keyword>
<sequence>MLKKVASFSDGSGRISRKAQATLSLELREKQFQLRDVLHVVGIPESSYHYHIKMMKKENPNQVLEELIQSIFDENDKNYGYRRIYLALKNQGHRVNHKKVQRIMKKLGLKGNKFWRKTRKYSSYKGTVGKVEKNRINCRFYTNVSHQKLTTDITEFKCAAGAKLYLNPIMDMFNGEILSFGISKRPNLELVMDPLKEALEVVKGSTYRTTIHSDQGWHYQHRKWVEALKENKVFQSMSRKGNCLDNSPMENFFGLLKQEMYHGEALCSFEELKSKIERYINYFNNKRIKQKLAGMSPVQYRIHTSQLAA</sequence>
<evidence type="ECO:0000313" key="4">
    <source>
        <dbReference type="Proteomes" id="UP001595772"/>
    </source>
</evidence>